<reference evidence="1" key="2">
    <citation type="journal article" date="2023" name="IMA Fungus">
        <title>Comparative genomic study of the Penicillium genus elucidates a diverse pangenome and 15 lateral gene transfer events.</title>
        <authorList>
            <person name="Petersen C."/>
            <person name="Sorensen T."/>
            <person name="Nielsen M.R."/>
            <person name="Sondergaard T.E."/>
            <person name="Sorensen J.L."/>
            <person name="Fitzpatrick D.A."/>
            <person name="Frisvad J.C."/>
            <person name="Nielsen K.L."/>
        </authorList>
    </citation>
    <scope>NUCLEOTIDE SEQUENCE</scope>
    <source>
        <strain evidence="1">IBT 16125</strain>
    </source>
</reference>
<proteinExistence type="predicted"/>
<accession>A0AAD6CFQ4</accession>
<dbReference type="Proteomes" id="UP001213681">
    <property type="component" value="Unassembled WGS sequence"/>
</dbReference>
<dbReference type="RefSeq" id="XP_056771447.1">
    <property type="nucleotide sequence ID" value="XM_056903680.1"/>
</dbReference>
<dbReference type="GeneID" id="81593923"/>
<dbReference type="GO" id="GO:0008757">
    <property type="term" value="F:S-adenosylmethionine-dependent methyltransferase activity"/>
    <property type="evidence" value="ECO:0007669"/>
    <property type="project" value="UniProtKB-ARBA"/>
</dbReference>
<reference evidence="1" key="1">
    <citation type="submission" date="2022-12" db="EMBL/GenBank/DDBJ databases">
        <authorList>
            <person name="Petersen C."/>
        </authorList>
    </citation>
    <scope>NUCLEOTIDE SEQUENCE</scope>
    <source>
        <strain evidence="1">IBT 16125</strain>
    </source>
</reference>
<organism evidence="1 2">
    <name type="scientific">Penicillium daleae</name>
    <dbReference type="NCBI Taxonomy" id="63821"/>
    <lineage>
        <taxon>Eukaryota</taxon>
        <taxon>Fungi</taxon>
        <taxon>Dikarya</taxon>
        <taxon>Ascomycota</taxon>
        <taxon>Pezizomycotina</taxon>
        <taxon>Eurotiomycetes</taxon>
        <taxon>Eurotiomycetidae</taxon>
        <taxon>Eurotiales</taxon>
        <taxon>Aspergillaceae</taxon>
        <taxon>Penicillium</taxon>
    </lineage>
</organism>
<dbReference type="AlphaFoldDB" id="A0AAD6CFQ4"/>
<evidence type="ECO:0000313" key="1">
    <source>
        <dbReference type="EMBL" id="KAJ5464600.1"/>
    </source>
</evidence>
<name>A0AAD6CFQ4_9EURO</name>
<keyword evidence="2" id="KW-1185">Reference proteome</keyword>
<protein>
    <submittedName>
        <fullName evidence="1">Uncharacterized protein</fullName>
    </submittedName>
</protein>
<feature type="non-terminal residue" evidence="1">
    <location>
        <position position="376"/>
    </location>
</feature>
<dbReference type="EMBL" id="JAPVEA010000001">
    <property type="protein sequence ID" value="KAJ5464600.1"/>
    <property type="molecule type" value="Genomic_DNA"/>
</dbReference>
<sequence>SPDLPPYLLIDKSHERFDAIKDQSVDADFLFHYIIMADEVRKLVAQYFQLVDPPQLDLPPGNVLLRPAVQEALYERMFDDSLTPLPPSAYRTRILKLIIARIEESITDPEEDELNDNLMDALGMLVAQPKPSSLELAQQLSHVKYTAPLHPSSTTDREVNTIESRGLILSGGTTGNRTWEAALHLGSFLASPAGEALVHGKRVIELGAGTGFLSLFCARHLGVQGVVSSDREPVLIENMRECVRFNHQGKDSFSFYPAMWDWGTPLEKTEELGSFVEGDGLRFDVALGADLIYDTDIIPLLLSTVHDLFENYHVKEFIISATLRSEKTFQTFLDGCENNAFKVEALPFESTPTEEQTGFFHSTSIPNKTYRISKVE</sequence>
<dbReference type="PANTHER" id="PTHR14614:SF130">
    <property type="entry name" value="PROTEIN-LYSINE N-METHYLTRANSFERASE EEF2KMT"/>
    <property type="match status" value="1"/>
</dbReference>
<dbReference type="SUPFAM" id="SSF53335">
    <property type="entry name" value="S-adenosyl-L-methionine-dependent methyltransferases"/>
    <property type="match status" value="1"/>
</dbReference>
<dbReference type="InterPro" id="IPR019410">
    <property type="entry name" value="Methyltransf_16"/>
</dbReference>
<dbReference type="PANTHER" id="PTHR14614">
    <property type="entry name" value="HEPATOCELLULAR CARCINOMA-ASSOCIATED ANTIGEN"/>
    <property type="match status" value="1"/>
</dbReference>
<dbReference type="Pfam" id="PF10294">
    <property type="entry name" value="Methyltransf_16"/>
    <property type="match status" value="1"/>
</dbReference>
<comment type="caution">
    <text evidence="1">The sequence shown here is derived from an EMBL/GenBank/DDBJ whole genome shotgun (WGS) entry which is preliminary data.</text>
</comment>
<dbReference type="Gene3D" id="3.40.50.150">
    <property type="entry name" value="Vaccinia Virus protein VP39"/>
    <property type="match status" value="1"/>
</dbReference>
<dbReference type="GO" id="GO:0005737">
    <property type="term" value="C:cytoplasm"/>
    <property type="evidence" value="ECO:0007669"/>
    <property type="project" value="TreeGrafter"/>
</dbReference>
<gene>
    <name evidence="1" type="ORF">N7458_000286</name>
</gene>
<evidence type="ECO:0000313" key="2">
    <source>
        <dbReference type="Proteomes" id="UP001213681"/>
    </source>
</evidence>
<dbReference type="InterPro" id="IPR029063">
    <property type="entry name" value="SAM-dependent_MTases_sf"/>
</dbReference>